<dbReference type="EMBL" id="DF973448">
    <property type="protein sequence ID" value="GAU31201.1"/>
    <property type="molecule type" value="Genomic_DNA"/>
</dbReference>
<dbReference type="GO" id="GO:0016887">
    <property type="term" value="F:ATP hydrolysis activity"/>
    <property type="evidence" value="ECO:0007669"/>
    <property type="project" value="InterPro"/>
</dbReference>
<keyword evidence="1" id="KW-0227">DNA damage</keyword>
<evidence type="ECO:0000313" key="6">
    <source>
        <dbReference type="Proteomes" id="UP000242715"/>
    </source>
</evidence>
<accession>A0A2Z6MHF3</accession>
<evidence type="ECO:0000256" key="1">
    <source>
        <dbReference type="ARBA" id="ARBA00022763"/>
    </source>
</evidence>
<evidence type="ECO:0000256" key="3">
    <source>
        <dbReference type="SAM" id="Coils"/>
    </source>
</evidence>
<evidence type="ECO:0000313" key="5">
    <source>
        <dbReference type="EMBL" id="GAU31201.1"/>
    </source>
</evidence>
<keyword evidence="6" id="KW-1185">Reference proteome</keyword>
<dbReference type="InterPro" id="IPR045261">
    <property type="entry name" value="MORC_ATPase"/>
</dbReference>
<dbReference type="Pfam" id="PF17942">
    <property type="entry name" value="Morc6_S5"/>
    <property type="match status" value="1"/>
</dbReference>
<dbReference type="GO" id="GO:0005634">
    <property type="term" value="C:nucleus"/>
    <property type="evidence" value="ECO:0007669"/>
    <property type="project" value="TreeGrafter"/>
</dbReference>
<feature type="domain" description="Morc S5" evidence="4">
    <location>
        <begin position="24"/>
        <end position="79"/>
    </location>
</feature>
<reference evidence="6" key="1">
    <citation type="journal article" date="2017" name="Front. Plant Sci.">
        <title>Climate Clever Clovers: New Paradigm to Reduce the Environmental Footprint of Ruminants by Breeding Low Methanogenic Forages Utilizing Haplotype Variation.</title>
        <authorList>
            <person name="Kaur P."/>
            <person name="Appels R."/>
            <person name="Bayer P.E."/>
            <person name="Keeble-Gagnere G."/>
            <person name="Wang J."/>
            <person name="Hirakawa H."/>
            <person name="Shirasawa K."/>
            <person name="Vercoe P."/>
            <person name="Stefanova K."/>
            <person name="Durmic Z."/>
            <person name="Nichols P."/>
            <person name="Revell C."/>
            <person name="Isobe S.N."/>
            <person name="Edwards D."/>
            <person name="Erskine W."/>
        </authorList>
    </citation>
    <scope>NUCLEOTIDE SEQUENCE [LARGE SCALE GENOMIC DNA]</scope>
    <source>
        <strain evidence="6">cv. Daliak</strain>
    </source>
</reference>
<dbReference type="GO" id="GO:0006281">
    <property type="term" value="P:DNA repair"/>
    <property type="evidence" value="ECO:0007669"/>
    <property type="project" value="UniProtKB-KW"/>
</dbReference>
<dbReference type="InterPro" id="IPR041006">
    <property type="entry name" value="Morc_S5"/>
</dbReference>
<sequence length="260" mass="29374">MSALRLVWPYLIRLGWVDQQYDSEPFWKVNADGSSKGNGVVGVLEANFIEPAHDKQDFERSLLFIRLEGKLKQMINDYWVVSSLIADLPTVVLYKTTTLYSVFPVSPSVDRKGHCHLVGYQPINFKSQIGQNEGHVRQSAGQLTNSQNELLADPQDIFLAAGHQQVVNLDQPDEDFRATDNQPSTHEQCGISSGAPAPVSVDDICEENIKLFTRCEEYRQKETELKKTVDELEEELKEVQSKCAYVTSLLEAKRKLNNIC</sequence>
<name>A0A2Z6MHF3_TRISU</name>
<evidence type="ECO:0000259" key="4">
    <source>
        <dbReference type="Pfam" id="PF17942"/>
    </source>
</evidence>
<keyword evidence="2" id="KW-0234">DNA repair</keyword>
<organism evidence="5 6">
    <name type="scientific">Trifolium subterraneum</name>
    <name type="common">Subterranean clover</name>
    <dbReference type="NCBI Taxonomy" id="3900"/>
    <lineage>
        <taxon>Eukaryota</taxon>
        <taxon>Viridiplantae</taxon>
        <taxon>Streptophyta</taxon>
        <taxon>Embryophyta</taxon>
        <taxon>Tracheophyta</taxon>
        <taxon>Spermatophyta</taxon>
        <taxon>Magnoliopsida</taxon>
        <taxon>eudicotyledons</taxon>
        <taxon>Gunneridae</taxon>
        <taxon>Pentapetalae</taxon>
        <taxon>rosids</taxon>
        <taxon>fabids</taxon>
        <taxon>Fabales</taxon>
        <taxon>Fabaceae</taxon>
        <taxon>Papilionoideae</taxon>
        <taxon>50 kb inversion clade</taxon>
        <taxon>NPAAA clade</taxon>
        <taxon>Hologalegina</taxon>
        <taxon>IRL clade</taxon>
        <taxon>Trifolieae</taxon>
        <taxon>Trifolium</taxon>
    </lineage>
</organism>
<dbReference type="OrthoDB" id="757982at2759"/>
<feature type="coiled-coil region" evidence="3">
    <location>
        <begin position="215"/>
        <end position="249"/>
    </location>
</feature>
<gene>
    <name evidence="5" type="ORF">TSUD_210580</name>
</gene>
<dbReference type="Proteomes" id="UP000242715">
    <property type="component" value="Unassembled WGS sequence"/>
</dbReference>
<proteinExistence type="predicted"/>
<dbReference type="AlphaFoldDB" id="A0A2Z6MHF3"/>
<dbReference type="PANTHER" id="PTHR23336">
    <property type="entry name" value="ZINC FINGER CW-TYPE COILED-COIL DOMAIN PROTEIN 3"/>
    <property type="match status" value="1"/>
</dbReference>
<protein>
    <recommendedName>
        <fullName evidence="4">Morc S5 domain-containing protein</fullName>
    </recommendedName>
</protein>
<dbReference type="PANTHER" id="PTHR23336:SF50">
    <property type="entry name" value="PROTEIN MICRORCHIDIA 1-RELATED"/>
    <property type="match status" value="1"/>
</dbReference>
<keyword evidence="3" id="KW-0175">Coiled coil</keyword>
<evidence type="ECO:0000256" key="2">
    <source>
        <dbReference type="ARBA" id="ARBA00023204"/>
    </source>
</evidence>